<evidence type="ECO:0000256" key="1">
    <source>
        <dbReference type="SAM" id="MobiDB-lite"/>
    </source>
</evidence>
<evidence type="ECO:0000313" key="3">
    <source>
        <dbReference type="Proteomes" id="UP000037035"/>
    </source>
</evidence>
<name>A0A0L6UE83_9BASI</name>
<feature type="region of interest" description="Disordered" evidence="1">
    <location>
        <begin position="395"/>
        <end position="424"/>
    </location>
</feature>
<feature type="compositionally biased region" description="Basic and acidic residues" evidence="1">
    <location>
        <begin position="395"/>
        <end position="416"/>
    </location>
</feature>
<sequence length="467" mass="53616">MVSDSQREPDAFVFGEVNLKIRLCHFGTTPISTLLMIMDNLGCWKVINFYLISFLIMNSPTFTLHVSAFWKRIPDAFDTFSLLQELHFQNLSQNFVQVLVSANIILHNLQHSVSPRQDKLTVSPNDITNKTTQILKKKKDMLMVIGHVMARGAGSSTPFPSCETLQIHDILASCFFMVVPNSVDLDFSQLDSRMVSHLSYLSIFSMSVLPFNQTANIFSRNAHNFNVFKEVSKEKKNLRNQRLPVKKTILKLKKYSSELTSWVETTKYPIIGVNSMGNGFWNCVMENLLQDEVEDWISLLADYECYVRNLRFFIPTTILFSFQMPKTQKKNPSTELKGCIVALAEAGMTPTAITERLRRQDQLSWESLNSYQSSARSLSAQNILEEHPLRSFQTKLKDQNDSKEEEEKMEKQEKTNNKSTTQLSEATLEAINQQERIEILRLATVSDIEEQTDCRDFSLLSVRQMEI</sequence>
<gene>
    <name evidence="2" type="ORF">VP01_68g5</name>
</gene>
<dbReference type="VEuPathDB" id="FungiDB:VP01_68g5"/>
<proteinExistence type="predicted"/>
<protein>
    <submittedName>
        <fullName evidence="2">Uncharacterized protein</fullName>
    </submittedName>
</protein>
<dbReference type="EMBL" id="LAVV01012272">
    <property type="protein sequence ID" value="KNZ46844.1"/>
    <property type="molecule type" value="Genomic_DNA"/>
</dbReference>
<comment type="caution">
    <text evidence="2">The sequence shown here is derived from an EMBL/GenBank/DDBJ whole genome shotgun (WGS) entry which is preliminary data.</text>
</comment>
<evidence type="ECO:0000313" key="2">
    <source>
        <dbReference type="EMBL" id="KNZ46844.1"/>
    </source>
</evidence>
<keyword evidence="3" id="KW-1185">Reference proteome</keyword>
<dbReference type="Proteomes" id="UP000037035">
    <property type="component" value="Unassembled WGS sequence"/>
</dbReference>
<reference evidence="2 3" key="1">
    <citation type="submission" date="2015-08" db="EMBL/GenBank/DDBJ databases">
        <title>Next Generation Sequencing and Analysis of the Genome of Puccinia sorghi L Schw, the Causal Agent of Maize Common Rust.</title>
        <authorList>
            <person name="Rochi L."/>
            <person name="Burguener G."/>
            <person name="Darino M."/>
            <person name="Turjanski A."/>
            <person name="Kreff E."/>
            <person name="Dieguez M.J."/>
            <person name="Sacco F."/>
        </authorList>
    </citation>
    <scope>NUCLEOTIDE SEQUENCE [LARGE SCALE GENOMIC DNA]</scope>
    <source>
        <strain evidence="2 3">RO10H11247</strain>
    </source>
</reference>
<organism evidence="2 3">
    <name type="scientific">Puccinia sorghi</name>
    <dbReference type="NCBI Taxonomy" id="27349"/>
    <lineage>
        <taxon>Eukaryota</taxon>
        <taxon>Fungi</taxon>
        <taxon>Dikarya</taxon>
        <taxon>Basidiomycota</taxon>
        <taxon>Pucciniomycotina</taxon>
        <taxon>Pucciniomycetes</taxon>
        <taxon>Pucciniales</taxon>
        <taxon>Pucciniaceae</taxon>
        <taxon>Puccinia</taxon>
    </lineage>
</organism>
<dbReference type="AlphaFoldDB" id="A0A0L6UE83"/>
<accession>A0A0L6UE83</accession>